<dbReference type="EMBL" id="DNZF01000206">
    <property type="protein sequence ID" value="HBK54139.1"/>
    <property type="molecule type" value="Genomic_DNA"/>
</dbReference>
<sequence>MRIKGKIKKLTDRGFGFIAYNENDIYKDIFFHISDVAPGDKQRLAEGIEVEFEPGTGRNGRPAAKSVAVCSFSRSGAIHPPASGPVSTTTESANSNYCKPADTLKIFDPFAIDNISLFLNKAAYFTGSKFDYRLSRDDRDKRIDPGRYNGVPFKQIIARRKKAIREMGLTSESLRLSVDWRLVVGLG</sequence>
<name>A0A354YY52_9FIRM</name>
<feature type="domain" description="CSD" evidence="1">
    <location>
        <begin position="2"/>
        <end position="69"/>
    </location>
</feature>
<protein>
    <recommendedName>
        <fullName evidence="1">CSD domain-containing protein</fullName>
    </recommendedName>
</protein>
<evidence type="ECO:0000259" key="1">
    <source>
        <dbReference type="PROSITE" id="PS51857"/>
    </source>
</evidence>
<organism evidence="2 3">
    <name type="scientific">Syntrophomonas wolfei</name>
    <dbReference type="NCBI Taxonomy" id="863"/>
    <lineage>
        <taxon>Bacteria</taxon>
        <taxon>Bacillati</taxon>
        <taxon>Bacillota</taxon>
        <taxon>Clostridia</taxon>
        <taxon>Eubacteriales</taxon>
        <taxon>Syntrophomonadaceae</taxon>
        <taxon>Syntrophomonas</taxon>
    </lineage>
</organism>
<dbReference type="SMART" id="SM00357">
    <property type="entry name" value="CSP"/>
    <property type="match status" value="1"/>
</dbReference>
<gene>
    <name evidence="2" type="ORF">DDZ44_09405</name>
</gene>
<dbReference type="InterPro" id="IPR012340">
    <property type="entry name" value="NA-bd_OB-fold"/>
</dbReference>
<dbReference type="Proteomes" id="UP000263273">
    <property type="component" value="Unassembled WGS sequence"/>
</dbReference>
<reference evidence="2 3" key="1">
    <citation type="journal article" date="2018" name="Nat. Biotechnol.">
        <title>A standardized bacterial taxonomy based on genome phylogeny substantially revises the tree of life.</title>
        <authorList>
            <person name="Parks D.H."/>
            <person name="Chuvochina M."/>
            <person name="Waite D.W."/>
            <person name="Rinke C."/>
            <person name="Skarshewski A."/>
            <person name="Chaumeil P.A."/>
            <person name="Hugenholtz P."/>
        </authorList>
    </citation>
    <scope>NUCLEOTIDE SEQUENCE [LARGE SCALE GENOMIC DNA]</scope>
    <source>
        <strain evidence="2">UBA10948</strain>
    </source>
</reference>
<dbReference type="PROSITE" id="PS51857">
    <property type="entry name" value="CSD_2"/>
    <property type="match status" value="1"/>
</dbReference>
<dbReference type="SUPFAM" id="SSF50249">
    <property type="entry name" value="Nucleic acid-binding proteins"/>
    <property type="match status" value="1"/>
</dbReference>
<feature type="non-terminal residue" evidence="2">
    <location>
        <position position="187"/>
    </location>
</feature>
<evidence type="ECO:0000313" key="2">
    <source>
        <dbReference type="EMBL" id="HBK54139.1"/>
    </source>
</evidence>
<dbReference type="GO" id="GO:0003676">
    <property type="term" value="F:nucleic acid binding"/>
    <property type="evidence" value="ECO:0007669"/>
    <property type="project" value="InterPro"/>
</dbReference>
<dbReference type="InterPro" id="IPR011129">
    <property type="entry name" value="CSD"/>
</dbReference>
<proteinExistence type="predicted"/>
<dbReference type="AlphaFoldDB" id="A0A354YY52"/>
<dbReference type="InterPro" id="IPR002059">
    <property type="entry name" value="CSP_DNA-bd"/>
</dbReference>
<evidence type="ECO:0000313" key="3">
    <source>
        <dbReference type="Proteomes" id="UP000263273"/>
    </source>
</evidence>
<comment type="caution">
    <text evidence="2">The sequence shown here is derived from an EMBL/GenBank/DDBJ whole genome shotgun (WGS) entry which is preliminary data.</text>
</comment>
<dbReference type="Gene3D" id="2.40.50.140">
    <property type="entry name" value="Nucleic acid-binding proteins"/>
    <property type="match status" value="1"/>
</dbReference>
<accession>A0A354YY52</accession>
<dbReference type="Pfam" id="PF00313">
    <property type="entry name" value="CSD"/>
    <property type="match status" value="1"/>
</dbReference>